<name>A0A6J4Q2J3_9PSEU</name>
<dbReference type="Pfam" id="PF00857">
    <property type="entry name" value="Isochorismatase"/>
    <property type="match status" value="1"/>
</dbReference>
<dbReference type="InterPro" id="IPR000868">
    <property type="entry name" value="Isochorismatase-like_dom"/>
</dbReference>
<dbReference type="SUPFAM" id="SSF52499">
    <property type="entry name" value="Isochorismatase-like hydrolases"/>
    <property type="match status" value="1"/>
</dbReference>
<evidence type="ECO:0000256" key="1">
    <source>
        <dbReference type="ARBA" id="ARBA00022801"/>
    </source>
</evidence>
<proteinExistence type="predicted"/>
<dbReference type="GO" id="GO:0008908">
    <property type="term" value="F:isochorismatase activity"/>
    <property type="evidence" value="ECO:0007669"/>
    <property type="project" value="UniProtKB-EC"/>
</dbReference>
<feature type="domain" description="Isochorismatase-like" evidence="2">
    <location>
        <begin position="3"/>
        <end position="150"/>
    </location>
</feature>
<dbReference type="Gene3D" id="3.40.50.850">
    <property type="entry name" value="Isochorismatase-like"/>
    <property type="match status" value="1"/>
</dbReference>
<dbReference type="InterPro" id="IPR050272">
    <property type="entry name" value="Isochorismatase-like_hydrls"/>
</dbReference>
<dbReference type="EMBL" id="CADCUS010000435">
    <property type="protein sequence ID" value="CAA9426326.1"/>
    <property type="molecule type" value="Genomic_DNA"/>
</dbReference>
<dbReference type="PANTHER" id="PTHR43540:SF1">
    <property type="entry name" value="ISOCHORISMATASE HYDROLASE"/>
    <property type="match status" value="1"/>
</dbReference>
<dbReference type="CDD" id="cd01014">
    <property type="entry name" value="nicotinamidase_related"/>
    <property type="match status" value="1"/>
</dbReference>
<evidence type="ECO:0000313" key="3">
    <source>
        <dbReference type="EMBL" id="CAA9426326.1"/>
    </source>
</evidence>
<dbReference type="InterPro" id="IPR036380">
    <property type="entry name" value="Isochorismatase-like_sf"/>
</dbReference>
<accession>A0A6J4Q2J3</accession>
<protein>
    <submittedName>
        <fullName evidence="3">Isochorismatase</fullName>
        <ecNumber evidence="3">3.3.2.1</ecNumber>
    </submittedName>
</protein>
<gene>
    <name evidence="3" type="ORF">AVDCRST_MAG66-2983</name>
</gene>
<keyword evidence="1 3" id="KW-0378">Hydrolase</keyword>
<dbReference type="EC" id="3.3.2.1" evidence="3"/>
<organism evidence="3">
    <name type="scientific">uncultured Pseudonocardia sp</name>
    <dbReference type="NCBI Taxonomy" id="211455"/>
    <lineage>
        <taxon>Bacteria</taxon>
        <taxon>Bacillati</taxon>
        <taxon>Actinomycetota</taxon>
        <taxon>Actinomycetes</taxon>
        <taxon>Pseudonocardiales</taxon>
        <taxon>Pseudonocardiaceae</taxon>
        <taxon>Pseudonocardia</taxon>
        <taxon>environmental samples</taxon>
    </lineage>
</organism>
<evidence type="ECO:0000259" key="2">
    <source>
        <dbReference type="Pfam" id="PF00857"/>
    </source>
</evidence>
<reference evidence="3" key="1">
    <citation type="submission" date="2020-02" db="EMBL/GenBank/DDBJ databases">
        <authorList>
            <person name="Meier V. D."/>
        </authorList>
    </citation>
    <scope>NUCLEOTIDE SEQUENCE</scope>
    <source>
        <strain evidence="3">AVDCRST_MAG66</strain>
    </source>
</reference>
<sequence>MTAALVVVDVQRGFSDPSWGRRGNPAFEANLSALLDGWRDPVVLVRHDSGKPGSPLAPGSPGNAFSPLLDGVEPALLVVKHVNSAFHGDPDLAAWLRREGVGEIVLAGIQTNMCVETTARVGGNLGFAVTVALDATATFDLAGPDGAVLTAEELTRATATNLHGGGFARIASVDQVLSASSASPA</sequence>
<dbReference type="PANTHER" id="PTHR43540">
    <property type="entry name" value="PEROXYUREIDOACRYLATE/UREIDOACRYLATE AMIDOHYDROLASE-RELATED"/>
    <property type="match status" value="1"/>
</dbReference>
<dbReference type="AlphaFoldDB" id="A0A6J4Q2J3"/>